<keyword evidence="1" id="KW-0812">Transmembrane</keyword>
<dbReference type="EMBL" id="CAEZUR010000074">
    <property type="protein sequence ID" value="CAB4612240.1"/>
    <property type="molecule type" value="Genomic_DNA"/>
</dbReference>
<accession>A0A6J6HGP5</accession>
<proteinExistence type="predicted"/>
<evidence type="ECO:0000313" key="3">
    <source>
        <dbReference type="EMBL" id="CAB4612240.1"/>
    </source>
</evidence>
<feature type="transmembrane region" description="Helical" evidence="1">
    <location>
        <begin position="6"/>
        <end position="30"/>
    </location>
</feature>
<dbReference type="AlphaFoldDB" id="A0A6J6HGP5"/>
<evidence type="ECO:0000256" key="1">
    <source>
        <dbReference type="SAM" id="Phobius"/>
    </source>
</evidence>
<name>A0A6J6HGP5_9ZZZZ</name>
<evidence type="ECO:0000313" key="2">
    <source>
        <dbReference type="EMBL" id="CAB4544297.1"/>
    </source>
</evidence>
<organism evidence="3">
    <name type="scientific">freshwater metagenome</name>
    <dbReference type="NCBI Taxonomy" id="449393"/>
    <lineage>
        <taxon>unclassified sequences</taxon>
        <taxon>metagenomes</taxon>
        <taxon>ecological metagenomes</taxon>
    </lineage>
</organism>
<reference evidence="3" key="1">
    <citation type="submission" date="2020-05" db="EMBL/GenBank/DDBJ databases">
        <authorList>
            <person name="Chiriac C."/>
            <person name="Salcher M."/>
            <person name="Ghai R."/>
            <person name="Kavagutti S V."/>
        </authorList>
    </citation>
    <scope>NUCLEOTIDE SEQUENCE</scope>
</reference>
<dbReference type="EMBL" id="CAEZSN010000068">
    <property type="protein sequence ID" value="CAB4544297.1"/>
    <property type="molecule type" value="Genomic_DNA"/>
</dbReference>
<protein>
    <submittedName>
        <fullName evidence="3">Unannotated protein</fullName>
    </submittedName>
</protein>
<sequence>MHSERGSILPIGIAGVALSLAISLIFLELIGIQIQTLRNKQVSDVLSLKIASDLRKDQIAPITGLDYSPVARPLLEVAARQLRIRPSTVSVKSVDGKTIECIVCSTWESVTGLRLNNVGQVCASSKARGVS</sequence>
<keyword evidence="1" id="KW-0472">Membrane</keyword>
<keyword evidence="1" id="KW-1133">Transmembrane helix</keyword>
<gene>
    <name evidence="2" type="ORF">UFOPK1433_00691</name>
    <name evidence="3" type="ORF">UFOPK1843_00911</name>
</gene>